<dbReference type="InterPro" id="IPR027417">
    <property type="entry name" value="P-loop_NTPase"/>
</dbReference>
<protein>
    <submittedName>
        <fullName evidence="1">Uncharacterized protein</fullName>
    </submittedName>
</protein>
<dbReference type="Gene3D" id="3.40.50.300">
    <property type="entry name" value="P-loop containing nucleotide triphosphate hydrolases"/>
    <property type="match status" value="1"/>
</dbReference>
<sequence>MSDKEEKKDESGKNEGPVGNSVWLLQWIRNLIALFIGDTGSGKSYSAIRLAERVDPNFSVARIVFTVKEFLDPVNSGLPKGSVIVFDDAGLGINARLWQEMSARVFGMLTQGFRYKQILTFITVPDETFIERQSRKLVHIRLKARTSRAS</sequence>
<reference evidence="1" key="1">
    <citation type="submission" date="2013-08" db="EMBL/GenBank/DDBJ databases">
        <authorList>
            <person name="Mendez C."/>
            <person name="Richter M."/>
            <person name="Ferrer M."/>
            <person name="Sanchez J."/>
        </authorList>
    </citation>
    <scope>NUCLEOTIDE SEQUENCE</scope>
</reference>
<comment type="caution">
    <text evidence="1">The sequence shown here is derived from an EMBL/GenBank/DDBJ whole genome shotgun (WGS) entry which is preliminary data.</text>
</comment>
<dbReference type="AlphaFoldDB" id="T1CGX1"/>
<proteinExistence type="predicted"/>
<reference evidence="1" key="2">
    <citation type="journal article" date="2014" name="ISME J.">
        <title>Microbial stratification in low pH oxic and suboxic macroscopic growths along an acid mine drainage.</title>
        <authorList>
            <person name="Mendez-Garcia C."/>
            <person name="Mesa V."/>
            <person name="Sprenger R.R."/>
            <person name="Richter M."/>
            <person name="Diez M.S."/>
            <person name="Solano J."/>
            <person name="Bargiela R."/>
            <person name="Golyshina O.V."/>
            <person name="Manteca A."/>
            <person name="Ramos J.L."/>
            <person name="Gallego J.R."/>
            <person name="Llorente I."/>
            <person name="Martins Dos Santos V.A."/>
            <person name="Jensen O.N."/>
            <person name="Pelaez A.I."/>
            <person name="Sanchez J."/>
            <person name="Ferrer M."/>
        </authorList>
    </citation>
    <scope>NUCLEOTIDE SEQUENCE</scope>
</reference>
<organism evidence="1">
    <name type="scientific">mine drainage metagenome</name>
    <dbReference type="NCBI Taxonomy" id="410659"/>
    <lineage>
        <taxon>unclassified sequences</taxon>
        <taxon>metagenomes</taxon>
        <taxon>ecological metagenomes</taxon>
    </lineage>
</organism>
<gene>
    <name evidence="1" type="ORF">B1B_06148</name>
</gene>
<name>T1CGX1_9ZZZZ</name>
<evidence type="ECO:0000313" key="1">
    <source>
        <dbReference type="EMBL" id="EQD66410.1"/>
    </source>
</evidence>
<dbReference type="SUPFAM" id="SSF52540">
    <property type="entry name" value="P-loop containing nucleoside triphosphate hydrolases"/>
    <property type="match status" value="1"/>
</dbReference>
<dbReference type="EMBL" id="AUZY01003915">
    <property type="protein sequence ID" value="EQD66410.1"/>
    <property type="molecule type" value="Genomic_DNA"/>
</dbReference>
<accession>T1CGX1</accession>